<gene>
    <name evidence="2" type="ORF">HPB48_011700</name>
</gene>
<evidence type="ECO:0000313" key="2">
    <source>
        <dbReference type="EMBL" id="KAH9359550.1"/>
    </source>
</evidence>
<comment type="caution">
    <text evidence="2">The sequence shown here is derived from an EMBL/GenBank/DDBJ whole genome shotgun (WGS) entry which is preliminary data.</text>
</comment>
<sequence>MLDEIHQQQFFECKGGCLTGSAAHCAEPAKTAHLFMVQSLLSTYKDVVHILLVIRISANERHDVLKRVIMSLESAGLHVVAVITDNNAINRKMMSLFCNGKEPDIVYPHPANSQQPLFYVVDTVHLLKCRAK</sequence>
<name>A0A9J6F6K1_HAELO</name>
<dbReference type="EMBL" id="JABSTR010000001">
    <property type="protein sequence ID" value="KAH9359550.1"/>
    <property type="molecule type" value="Genomic_DNA"/>
</dbReference>
<organism evidence="2 3">
    <name type="scientific">Haemaphysalis longicornis</name>
    <name type="common">Bush tick</name>
    <dbReference type="NCBI Taxonomy" id="44386"/>
    <lineage>
        <taxon>Eukaryota</taxon>
        <taxon>Metazoa</taxon>
        <taxon>Ecdysozoa</taxon>
        <taxon>Arthropoda</taxon>
        <taxon>Chelicerata</taxon>
        <taxon>Arachnida</taxon>
        <taxon>Acari</taxon>
        <taxon>Parasitiformes</taxon>
        <taxon>Ixodida</taxon>
        <taxon>Ixodoidea</taxon>
        <taxon>Ixodidae</taxon>
        <taxon>Haemaphysalinae</taxon>
        <taxon>Haemaphysalis</taxon>
    </lineage>
</organism>
<reference evidence="2 3" key="1">
    <citation type="journal article" date="2020" name="Cell">
        <title>Large-Scale Comparative Analyses of Tick Genomes Elucidate Their Genetic Diversity and Vector Capacities.</title>
        <authorList>
            <consortium name="Tick Genome and Microbiome Consortium (TIGMIC)"/>
            <person name="Jia N."/>
            <person name="Wang J."/>
            <person name="Shi W."/>
            <person name="Du L."/>
            <person name="Sun Y."/>
            <person name="Zhan W."/>
            <person name="Jiang J.F."/>
            <person name="Wang Q."/>
            <person name="Zhang B."/>
            <person name="Ji P."/>
            <person name="Bell-Sakyi L."/>
            <person name="Cui X.M."/>
            <person name="Yuan T.T."/>
            <person name="Jiang B.G."/>
            <person name="Yang W.F."/>
            <person name="Lam T.T."/>
            <person name="Chang Q.C."/>
            <person name="Ding S.J."/>
            <person name="Wang X.J."/>
            <person name="Zhu J.G."/>
            <person name="Ruan X.D."/>
            <person name="Zhao L."/>
            <person name="Wei J.T."/>
            <person name="Ye R.Z."/>
            <person name="Que T.C."/>
            <person name="Du C.H."/>
            <person name="Zhou Y.H."/>
            <person name="Cheng J.X."/>
            <person name="Dai P.F."/>
            <person name="Guo W.B."/>
            <person name="Han X.H."/>
            <person name="Huang E.J."/>
            <person name="Li L.F."/>
            <person name="Wei W."/>
            <person name="Gao Y.C."/>
            <person name="Liu J.Z."/>
            <person name="Shao H.Z."/>
            <person name="Wang X."/>
            <person name="Wang C.C."/>
            <person name="Yang T.C."/>
            <person name="Huo Q.B."/>
            <person name="Li W."/>
            <person name="Chen H.Y."/>
            <person name="Chen S.E."/>
            <person name="Zhou L.G."/>
            <person name="Ni X.B."/>
            <person name="Tian J.H."/>
            <person name="Sheng Y."/>
            <person name="Liu T."/>
            <person name="Pan Y.S."/>
            <person name="Xia L.Y."/>
            <person name="Li J."/>
            <person name="Zhao F."/>
            <person name="Cao W.C."/>
        </authorList>
    </citation>
    <scope>NUCLEOTIDE SEQUENCE [LARGE SCALE GENOMIC DNA]</scope>
    <source>
        <strain evidence="2">HaeL-2018</strain>
    </source>
</reference>
<dbReference type="AlphaFoldDB" id="A0A9J6F6K1"/>
<dbReference type="Proteomes" id="UP000821853">
    <property type="component" value="Chromosome 1"/>
</dbReference>
<proteinExistence type="predicted"/>
<accession>A0A9J6F6K1</accession>
<dbReference type="InterPro" id="IPR048365">
    <property type="entry name" value="TNP-like_RNaseH_N"/>
</dbReference>
<protein>
    <recommendedName>
        <fullName evidence="1">Transposable element P transposase-like RNase H domain-containing protein</fullName>
    </recommendedName>
</protein>
<dbReference type="VEuPathDB" id="VectorBase:HLOH_042962"/>
<feature type="domain" description="Transposable element P transposase-like RNase H" evidence="1">
    <location>
        <begin position="24"/>
        <end position="96"/>
    </location>
</feature>
<evidence type="ECO:0000259" key="1">
    <source>
        <dbReference type="Pfam" id="PF21787"/>
    </source>
</evidence>
<dbReference type="OrthoDB" id="6431618at2759"/>
<dbReference type="Pfam" id="PF21787">
    <property type="entry name" value="TNP-like_RNaseH_N"/>
    <property type="match status" value="1"/>
</dbReference>
<evidence type="ECO:0000313" key="3">
    <source>
        <dbReference type="Proteomes" id="UP000821853"/>
    </source>
</evidence>
<keyword evidence="3" id="KW-1185">Reference proteome</keyword>